<evidence type="ECO:0000313" key="5">
    <source>
        <dbReference type="Proteomes" id="UP000266089"/>
    </source>
</evidence>
<gene>
    <name evidence="4" type="ORF">Mcate_00171</name>
</gene>
<protein>
    <submittedName>
        <fullName evidence="4">DNA methylase</fullName>
    </submittedName>
</protein>
<evidence type="ECO:0000256" key="2">
    <source>
        <dbReference type="ARBA" id="ARBA00022679"/>
    </source>
</evidence>
<dbReference type="RefSeq" id="WP_027887425.1">
    <property type="nucleotide sequence ID" value="NZ_LWCO01000151.1"/>
</dbReference>
<feature type="domain" description="DNA methylase N-4/N-6" evidence="3">
    <location>
        <begin position="146"/>
        <end position="191"/>
    </location>
</feature>
<name>A0A399E4T0_9DEIN</name>
<evidence type="ECO:0000313" key="4">
    <source>
        <dbReference type="EMBL" id="RIH79734.1"/>
    </source>
</evidence>
<evidence type="ECO:0000256" key="1">
    <source>
        <dbReference type="ARBA" id="ARBA00022603"/>
    </source>
</evidence>
<dbReference type="GO" id="GO:0008170">
    <property type="term" value="F:N-methyltransferase activity"/>
    <property type="evidence" value="ECO:0007669"/>
    <property type="project" value="InterPro"/>
</dbReference>
<dbReference type="EMBL" id="QWKX01000003">
    <property type="protein sequence ID" value="RIH79734.1"/>
    <property type="molecule type" value="Genomic_DNA"/>
</dbReference>
<dbReference type="InterPro" id="IPR029063">
    <property type="entry name" value="SAM-dependent_MTases_sf"/>
</dbReference>
<accession>A0A399E4T0</accession>
<dbReference type="SUPFAM" id="SSF53335">
    <property type="entry name" value="S-adenosyl-L-methionine-dependent methyltransferases"/>
    <property type="match status" value="2"/>
</dbReference>
<dbReference type="Proteomes" id="UP000266089">
    <property type="component" value="Unassembled WGS sequence"/>
</dbReference>
<dbReference type="InterPro" id="IPR002941">
    <property type="entry name" value="DNA_methylase_N4/N6"/>
</dbReference>
<dbReference type="GO" id="GO:0003677">
    <property type="term" value="F:DNA binding"/>
    <property type="evidence" value="ECO:0007669"/>
    <property type="project" value="InterPro"/>
</dbReference>
<keyword evidence="1 4" id="KW-0489">Methyltransferase</keyword>
<dbReference type="AlphaFoldDB" id="A0A399E4T0"/>
<comment type="caution">
    <text evidence="4">The sequence shown here is derived from an EMBL/GenBank/DDBJ whole genome shotgun (WGS) entry which is preliminary data.</text>
</comment>
<dbReference type="Gene3D" id="3.40.50.150">
    <property type="entry name" value="Vaccinia Virus protein VP39"/>
    <property type="match status" value="1"/>
</dbReference>
<evidence type="ECO:0000259" key="3">
    <source>
        <dbReference type="Pfam" id="PF01555"/>
    </source>
</evidence>
<dbReference type="GO" id="GO:0032259">
    <property type="term" value="P:methylation"/>
    <property type="evidence" value="ECO:0007669"/>
    <property type="project" value="UniProtKB-KW"/>
</dbReference>
<dbReference type="OrthoDB" id="26762at2"/>
<sequence>MPNAYQVYQRVLQAGRAFLNWPEADDSQIASSLLELDEARFKIFTHQVGMNSTKHLRYTVLALARVEPPVGPLLRELLAVGASFVEVHKLLSLYRKKRLELAQLQKATQECSWRALLTTRRAPVDWVNRPVWIFPADKRNRRLEGLNPAIAEVLIQRYSEPGGLVVDPMAGQGTVVQKALELGRKAWGSDIAGDGRLVQKMEIAGLVDALGEEVADLLVLHPPTFSWFARNVFDPRIHEHPETDYTNWLSRHLECALPVLKPRGRLVLIVRPEHKPRRFIRHQGLVRWAFVAPLELLLSEQDLEPLHYHLAVSEDGEEDWSIFVGLKP</sequence>
<organism evidence="4 5">
    <name type="scientific">Meiothermus taiwanensis</name>
    <dbReference type="NCBI Taxonomy" id="172827"/>
    <lineage>
        <taxon>Bacteria</taxon>
        <taxon>Thermotogati</taxon>
        <taxon>Deinococcota</taxon>
        <taxon>Deinococci</taxon>
        <taxon>Thermales</taxon>
        <taxon>Thermaceae</taxon>
        <taxon>Meiothermus</taxon>
    </lineage>
</organism>
<proteinExistence type="predicted"/>
<dbReference type="Pfam" id="PF01555">
    <property type="entry name" value="N6_N4_Mtase"/>
    <property type="match status" value="1"/>
</dbReference>
<reference evidence="4 5" key="1">
    <citation type="submission" date="2018-08" db="EMBL/GenBank/DDBJ databases">
        <title>Meiothermus cateniformans JCM 15151 genome sequencing project.</title>
        <authorList>
            <person name="Da Costa M.S."/>
            <person name="Albuquerque L."/>
            <person name="Raposo P."/>
            <person name="Froufe H.J.C."/>
            <person name="Barroso C.S."/>
            <person name="Egas C."/>
        </authorList>
    </citation>
    <scope>NUCLEOTIDE SEQUENCE [LARGE SCALE GENOMIC DNA]</scope>
    <source>
        <strain evidence="4 5">JCM 15151</strain>
    </source>
</reference>
<keyword evidence="2" id="KW-0808">Transferase</keyword>